<proteinExistence type="predicted"/>
<evidence type="ECO:0000313" key="1">
    <source>
        <dbReference type="EMBL" id="GIY88748.1"/>
    </source>
</evidence>
<dbReference type="Proteomes" id="UP001054945">
    <property type="component" value="Unassembled WGS sequence"/>
</dbReference>
<keyword evidence="2" id="KW-1185">Reference proteome</keyword>
<name>A0AAV4X2I0_CAEEX</name>
<evidence type="ECO:0000313" key="2">
    <source>
        <dbReference type="Proteomes" id="UP001054945"/>
    </source>
</evidence>
<protein>
    <submittedName>
        <fullName evidence="1">Uncharacterized protein</fullName>
    </submittedName>
</protein>
<dbReference type="EMBL" id="BPLR01017099">
    <property type="protein sequence ID" value="GIY88748.1"/>
    <property type="molecule type" value="Genomic_DNA"/>
</dbReference>
<gene>
    <name evidence="1" type="ORF">CEXT_686961</name>
</gene>
<dbReference type="AlphaFoldDB" id="A0AAV4X2I0"/>
<comment type="caution">
    <text evidence="1">The sequence shown here is derived from an EMBL/GenBank/DDBJ whole genome shotgun (WGS) entry which is preliminary data.</text>
</comment>
<accession>A0AAV4X2I0</accession>
<organism evidence="1 2">
    <name type="scientific">Caerostris extrusa</name>
    <name type="common">Bark spider</name>
    <name type="synonym">Caerostris bankana</name>
    <dbReference type="NCBI Taxonomy" id="172846"/>
    <lineage>
        <taxon>Eukaryota</taxon>
        <taxon>Metazoa</taxon>
        <taxon>Ecdysozoa</taxon>
        <taxon>Arthropoda</taxon>
        <taxon>Chelicerata</taxon>
        <taxon>Arachnida</taxon>
        <taxon>Araneae</taxon>
        <taxon>Araneomorphae</taxon>
        <taxon>Entelegynae</taxon>
        <taxon>Araneoidea</taxon>
        <taxon>Araneidae</taxon>
        <taxon>Caerostris</taxon>
    </lineage>
</organism>
<reference evidence="1 2" key="1">
    <citation type="submission" date="2021-06" db="EMBL/GenBank/DDBJ databases">
        <title>Caerostris extrusa draft genome.</title>
        <authorList>
            <person name="Kono N."/>
            <person name="Arakawa K."/>
        </authorList>
    </citation>
    <scope>NUCLEOTIDE SEQUENCE [LARGE SCALE GENOMIC DNA]</scope>
</reference>
<sequence length="78" mass="9037">MAVKRSKEGSRFREVAKTALLEAKYRQPPIHRRQYSEQDYYNLFVKIQATAREGFIGPGRKGISDIGFFRELSAQQKS</sequence>